<dbReference type="InterPro" id="IPR014746">
    <property type="entry name" value="Gln_synth/guanido_kin_cat_dom"/>
</dbReference>
<dbReference type="EC" id="2.7.14.1" evidence="5"/>
<dbReference type="InterPro" id="IPR023660">
    <property type="entry name" value="Arg_Kinase"/>
</dbReference>
<dbReference type="PANTHER" id="PTHR11547">
    <property type="entry name" value="ARGININE OR CREATINE KINASE"/>
    <property type="match status" value="1"/>
</dbReference>
<feature type="binding site" evidence="5 6">
    <location>
        <begin position="181"/>
        <end position="185"/>
    </location>
    <ligand>
        <name>ATP</name>
        <dbReference type="ChEBI" id="CHEBI:30616"/>
    </ligand>
</feature>
<dbReference type="InterPro" id="IPR022414">
    <property type="entry name" value="ATP-guanido_PTrfase_cat"/>
</dbReference>
<sequence>MPWNKVVDRAMSHWMEATGPHSDVVLSTRIRLARNLEGFPFPHMLSEGQAAEVIRKVEAGVREIDKIQVPGVVSPVELYRLAEIPPLARQVLVEKHLISPPLAQDARGRAVAISANEAVSIMVNEEDHIRIQVLSSGLDLENTWTLASRVDDALEEKLTYAFHNVRGYLTACPTNLGTGLRASVMVHLPALVITGQAGRLFNTLGQFGLAVRGYFGEGTDAQGNIYQISNQVTLGRSEEDIISNLNGVAQQVIEHERKARDHLKRQMRAQIEDRVGRAYGILTGAHILSSEEAMRLLSDVRLGVDLGLIPRVPVKVLNELLVAIRPAFLQKTAGKDLGPFERDVRRASLVRQRLAA</sequence>
<dbReference type="KEGG" id="cmic:caldi_32090"/>
<dbReference type="GO" id="GO:0005524">
    <property type="term" value="F:ATP binding"/>
    <property type="evidence" value="ECO:0007669"/>
    <property type="project" value="UniProtKB-UniRule"/>
</dbReference>
<name>A0AA35GB98_9FIRM</name>
<feature type="binding site" evidence="5 6">
    <location>
        <begin position="27"/>
        <end position="31"/>
    </location>
    <ligand>
        <name>ATP</name>
        <dbReference type="ChEBI" id="CHEBI:30616"/>
    </ligand>
</feature>
<keyword evidence="10" id="KW-1185">Reference proteome</keyword>
<dbReference type="AlphaFoldDB" id="A0AA35GB98"/>
<evidence type="ECO:0000256" key="1">
    <source>
        <dbReference type="ARBA" id="ARBA00022679"/>
    </source>
</evidence>
<accession>A0AA35GB98</accession>
<keyword evidence="5" id="KW-0021">Allosteric enzyme</keyword>
<dbReference type="NCBIfam" id="NF002194">
    <property type="entry name" value="PRK01059.1-4"/>
    <property type="match status" value="1"/>
</dbReference>
<comment type="similarity">
    <text evidence="5 6 7">Belongs to the ATP:guanido phosphotransferase family.</text>
</comment>
<comment type="caution">
    <text evidence="5">Lacks conserved residue(s) required for the propagation of feature annotation.</text>
</comment>
<feature type="short sequence motif" description="RDXXRA motif of the pArg binding pocket involved in allosteric regulation" evidence="5">
    <location>
        <begin position="342"/>
        <end position="347"/>
    </location>
</feature>
<dbReference type="InterPro" id="IPR000749">
    <property type="entry name" value="ATP-guanido_PTrfase"/>
</dbReference>
<feature type="binding site" evidence="5 6">
    <location>
        <position position="130"/>
    </location>
    <ligand>
        <name>ATP</name>
        <dbReference type="ChEBI" id="CHEBI:30616"/>
    </ligand>
</feature>
<evidence type="ECO:0000256" key="4">
    <source>
        <dbReference type="ARBA" id="ARBA00022840"/>
    </source>
</evidence>
<proteinExistence type="inferred from homology"/>
<comment type="function">
    <text evidence="5">Catalyzes the specific phosphorylation of arginine residues in proteins.</text>
</comment>
<dbReference type="PROSITE" id="PS51510">
    <property type="entry name" value="PHOSPHAGEN_KINASE_C"/>
    <property type="match status" value="1"/>
</dbReference>
<dbReference type="InterPro" id="IPR022415">
    <property type="entry name" value="ATP-guanido_PTrfase_AS"/>
</dbReference>
<reference evidence="9" key="1">
    <citation type="submission" date="2022-03" db="EMBL/GenBank/DDBJ databases">
        <title>Complete genome sequence of Caldinitratiruptor microaerophilus.</title>
        <authorList>
            <person name="Mukaiyama R."/>
            <person name="Nishiyama T."/>
            <person name="Ueda K."/>
        </authorList>
    </citation>
    <scope>NUCLEOTIDE SEQUENCE</scope>
    <source>
        <strain evidence="9">JCM 16183</strain>
    </source>
</reference>
<keyword evidence="3 5" id="KW-0418">Kinase</keyword>
<dbReference type="PANTHER" id="PTHR11547:SF38">
    <property type="entry name" value="ARGININE KINASE 1-RELATED"/>
    <property type="match status" value="1"/>
</dbReference>
<dbReference type="Proteomes" id="UP001163687">
    <property type="component" value="Chromosome"/>
</dbReference>
<evidence type="ECO:0000256" key="7">
    <source>
        <dbReference type="RuleBase" id="RU000505"/>
    </source>
</evidence>
<organism evidence="9 10">
    <name type="scientific">Caldinitratiruptor microaerophilus</name>
    <dbReference type="NCBI Taxonomy" id="671077"/>
    <lineage>
        <taxon>Bacteria</taxon>
        <taxon>Bacillati</taxon>
        <taxon>Bacillota</taxon>
        <taxon>Clostridia</taxon>
        <taxon>Eubacteriales</taxon>
        <taxon>Symbiobacteriaceae</taxon>
        <taxon>Caldinitratiruptor</taxon>
    </lineage>
</organism>
<dbReference type="GO" id="GO:1990424">
    <property type="term" value="F:protein arginine kinase activity"/>
    <property type="evidence" value="ECO:0007669"/>
    <property type="project" value="UniProtKB-EC"/>
</dbReference>
<dbReference type="GO" id="GO:0046314">
    <property type="term" value="P:phosphocreatine biosynthetic process"/>
    <property type="evidence" value="ECO:0007669"/>
    <property type="project" value="InterPro"/>
</dbReference>
<dbReference type="Pfam" id="PF00217">
    <property type="entry name" value="ATP-gua_Ptrans"/>
    <property type="match status" value="1"/>
</dbReference>
<evidence type="ECO:0000256" key="6">
    <source>
        <dbReference type="PROSITE-ProRule" id="PRU00843"/>
    </source>
</evidence>
<dbReference type="EMBL" id="AP025628">
    <property type="protein sequence ID" value="BDG62119.1"/>
    <property type="molecule type" value="Genomic_DNA"/>
</dbReference>
<dbReference type="CDD" id="cd07930">
    <property type="entry name" value="bacterial_phosphagen_kinase"/>
    <property type="match status" value="1"/>
</dbReference>
<feature type="domain" description="Phosphagen kinase C-terminal" evidence="8">
    <location>
        <begin position="24"/>
        <end position="259"/>
    </location>
</feature>
<evidence type="ECO:0000256" key="2">
    <source>
        <dbReference type="ARBA" id="ARBA00022741"/>
    </source>
</evidence>
<evidence type="ECO:0000313" key="10">
    <source>
        <dbReference type="Proteomes" id="UP001163687"/>
    </source>
</evidence>
<evidence type="ECO:0000256" key="5">
    <source>
        <dbReference type="HAMAP-Rule" id="MF_00602"/>
    </source>
</evidence>
<feature type="binding site" evidence="5 6">
    <location>
        <position position="96"/>
    </location>
    <ligand>
        <name>ATP</name>
        <dbReference type="ChEBI" id="CHEBI:30616"/>
    </ligand>
</feature>
<dbReference type="GO" id="GO:0004111">
    <property type="term" value="F:creatine kinase activity"/>
    <property type="evidence" value="ECO:0007669"/>
    <property type="project" value="InterPro"/>
</dbReference>
<comment type="catalytic activity">
    <reaction evidence="5">
        <text>L-arginyl-[protein] + ATP = N(omega)-phospho-L-arginyl-[protein] + ADP + H(+)</text>
        <dbReference type="Rhea" id="RHEA:43384"/>
        <dbReference type="Rhea" id="RHEA-COMP:10532"/>
        <dbReference type="Rhea" id="RHEA-COMP:10533"/>
        <dbReference type="ChEBI" id="CHEBI:15378"/>
        <dbReference type="ChEBI" id="CHEBI:29965"/>
        <dbReference type="ChEBI" id="CHEBI:30616"/>
        <dbReference type="ChEBI" id="CHEBI:83226"/>
        <dbReference type="ChEBI" id="CHEBI:456216"/>
        <dbReference type="EC" id="2.7.14.1"/>
    </reaction>
</comment>
<dbReference type="Gene3D" id="3.30.590.10">
    <property type="entry name" value="Glutamine synthetase/guanido kinase, catalytic domain"/>
    <property type="match status" value="1"/>
</dbReference>
<evidence type="ECO:0000256" key="3">
    <source>
        <dbReference type="ARBA" id="ARBA00022777"/>
    </source>
</evidence>
<dbReference type="HAMAP" id="MF_00602">
    <property type="entry name" value="Prot_Arg_kinase"/>
    <property type="match status" value="1"/>
</dbReference>
<dbReference type="SUPFAM" id="SSF55931">
    <property type="entry name" value="Glutamine synthetase/guanido kinase"/>
    <property type="match status" value="1"/>
</dbReference>
<gene>
    <name evidence="5 9" type="primary">mcsB</name>
    <name evidence="9" type="ORF">caldi_32090</name>
</gene>
<keyword evidence="4 5" id="KW-0067">ATP-binding</keyword>
<dbReference type="PROSITE" id="PS00112">
    <property type="entry name" value="PHOSPHAGEN_KINASE"/>
    <property type="match status" value="1"/>
</dbReference>
<feature type="binding site" evidence="6">
    <location>
        <begin position="212"/>
        <end position="217"/>
    </location>
    <ligand>
        <name>ATP</name>
        <dbReference type="ChEBI" id="CHEBI:30616"/>
    </ligand>
</feature>
<comment type="activity regulation">
    <text evidence="5">Appears to be allosterically activated by the binding of pArg-containing polypeptides to the pArg-binding pocket localized in the C-terminal domain of McsB.</text>
</comment>
<keyword evidence="2 5" id="KW-0547">Nucleotide-binding</keyword>
<protein>
    <recommendedName>
        <fullName evidence="5">Protein-arginine kinase</fullName>
        <ecNumber evidence="5">2.7.14.1</ecNumber>
    </recommendedName>
</protein>
<keyword evidence="1 5" id="KW-0808">Transferase</keyword>
<dbReference type="RefSeq" id="WP_264842720.1">
    <property type="nucleotide sequence ID" value="NZ_AP025628.1"/>
</dbReference>
<dbReference type="GO" id="GO:0005615">
    <property type="term" value="C:extracellular space"/>
    <property type="evidence" value="ECO:0007669"/>
    <property type="project" value="TreeGrafter"/>
</dbReference>
<evidence type="ECO:0000259" key="8">
    <source>
        <dbReference type="PROSITE" id="PS51510"/>
    </source>
</evidence>
<evidence type="ECO:0000313" key="9">
    <source>
        <dbReference type="EMBL" id="BDG62119.1"/>
    </source>
</evidence>